<dbReference type="EMBL" id="CP025781">
    <property type="protein sequence ID" value="QBC45612.1"/>
    <property type="molecule type" value="Genomic_DNA"/>
</dbReference>
<proteinExistence type="predicted"/>
<dbReference type="Proteomes" id="UP000515917">
    <property type="component" value="Chromosome"/>
</dbReference>
<evidence type="ECO:0000256" key="1">
    <source>
        <dbReference type="ARBA" id="ARBA00022603"/>
    </source>
</evidence>
<evidence type="ECO:0000313" key="4">
    <source>
        <dbReference type="EMBL" id="QBC45612.1"/>
    </source>
</evidence>
<dbReference type="PANTHER" id="PTHR43861:SF1">
    <property type="entry name" value="TRANS-ACONITATE 2-METHYLTRANSFERASE"/>
    <property type="match status" value="1"/>
</dbReference>
<sequence>MRQLWLFPTEINMTQPLISQQTLAHYQAHAEAFKTGTADHDVSQNITALLRHISGTVPFDILDFGCGPGRDLKRFSALGYRAIGLDGTARFVEMAKADSGCEVWLQDFLALDLPSAHFDGIFANAVLFHIPSAALPRILIQLHATLKTGGVLFCSNPRGNNEEGWNQGRYGAYYNLETWQSYLIAAGFTELEHYYRPAGLPREQQPWLASVWRA</sequence>
<reference evidence="4 5" key="1">
    <citation type="submission" date="2018-01" db="EMBL/GenBank/DDBJ databases">
        <title>Genome sequence of Iodobacter sp. strain PCH194 isolated from Indian Trans-Himalaya.</title>
        <authorList>
            <person name="Kumar V."/>
            <person name="Thakur V."/>
            <person name="Kumar S."/>
            <person name="Singh D."/>
        </authorList>
    </citation>
    <scope>NUCLEOTIDE SEQUENCE [LARGE SCALE GENOMIC DNA]</scope>
    <source>
        <strain evidence="4 5">PCH194</strain>
    </source>
</reference>
<keyword evidence="2 4" id="KW-0808">Transferase</keyword>
<dbReference type="CDD" id="cd02440">
    <property type="entry name" value="AdoMet_MTases"/>
    <property type="match status" value="1"/>
</dbReference>
<keyword evidence="5" id="KW-1185">Reference proteome</keyword>
<gene>
    <name evidence="4" type="ORF">C1H71_02030</name>
</gene>
<dbReference type="GO" id="GO:0032259">
    <property type="term" value="P:methylation"/>
    <property type="evidence" value="ECO:0007669"/>
    <property type="project" value="UniProtKB-KW"/>
</dbReference>
<accession>A0A7G3GF09</accession>
<dbReference type="PANTHER" id="PTHR43861">
    <property type="entry name" value="TRANS-ACONITATE 2-METHYLTRANSFERASE-RELATED"/>
    <property type="match status" value="1"/>
</dbReference>
<name>A0A7G3GF09_9NEIS</name>
<protein>
    <submittedName>
        <fullName evidence="4">SAM-dependent methyltransferase</fullName>
    </submittedName>
</protein>
<dbReference type="KEGG" id="ifl:C1H71_02030"/>
<evidence type="ECO:0000313" key="5">
    <source>
        <dbReference type="Proteomes" id="UP000515917"/>
    </source>
</evidence>
<feature type="domain" description="Methyltransferase" evidence="3">
    <location>
        <begin position="61"/>
        <end position="150"/>
    </location>
</feature>
<evidence type="ECO:0000256" key="2">
    <source>
        <dbReference type="ARBA" id="ARBA00022679"/>
    </source>
</evidence>
<dbReference type="AlphaFoldDB" id="A0A7G3GF09"/>
<dbReference type="SUPFAM" id="SSF53335">
    <property type="entry name" value="S-adenosyl-L-methionine-dependent methyltransferases"/>
    <property type="match status" value="1"/>
</dbReference>
<dbReference type="InterPro" id="IPR029063">
    <property type="entry name" value="SAM-dependent_MTases_sf"/>
</dbReference>
<organism evidence="4 5">
    <name type="scientific">Iodobacter fluviatilis</name>
    <dbReference type="NCBI Taxonomy" id="537"/>
    <lineage>
        <taxon>Bacteria</taxon>
        <taxon>Pseudomonadati</taxon>
        <taxon>Pseudomonadota</taxon>
        <taxon>Betaproteobacteria</taxon>
        <taxon>Neisseriales</taxon>
        <taxon>Chitinibacteraceae</taxon>
        <taxon>Iodobacter</taxon>
    </lineage>
</organism>
<keyword evidence="1 4" id="KW-0489">Methyltransferase</keyword>
<dbReference type="InterPro" id="IPR041698">
    <property type="entry name" value="Methyltransf_25"/>
</dbReference>
<dbReference type="Pfam" id="PF13649">
    <property type="entry name" value="Methyltransf_25"/>
    <property type="match status" value="1"/>
</dbReference>
<dbReference type="GO" id="GO:0008168">
    <property type="term" value="F:methyltransferase activity"/>
    <property type="evidence" value="ECO:0007669"/>
    <property type="project" value="UniProtKB-KW"/>
</dbReference>
<dbReference type="Gene3D" id="3.40.50.150">
    <property type="entry name" value="Vaccinia Virus protein VP39"/>
    <property type="match status" value="1"/>
</dbReference>
<evidence type="ECO:0000259" key="3">
    <source>
        <dbReference type="Pfam" id="PF13649"/>
    </source>
</evidence>